<dbReference type="Proteomes" id="UP001595829">
    <property type="component" value="Unassembled WGS sequence"/>
</dbReference>
<keyword evidence="3" id="KW-1185">Reference proteome</keyword>
<feature type="domain" description="Trypsin-co-occurring" evidence="1">
    <location>
        <begin position="21"/>
        <end position="98"/>
    </location>
</feature>
<evidence type="ECO:0000313" key="3">
    <source>
        <dbReference type="Proteomes" id="UP001595829"/>
    </source>
</evidence>
<comment type="caution">
    <text evidence="2">The sequence shown here is derived from an EMBL/GenBank/DDBJ whole genome shotgun (WGS) entry which is preliminary data.</text>
</comment>
<name>A0ABV9X956_9ACTN</name>
<proteinExistence type="predicted"/>
<evidence type="ECO:0000259" key="1">
    <source>
        <dbReference type="Pfam" id="PF19631"/>
    </source>
</evidence>
<sequence length="119" mass="13000">MTRPVCGCEESMGDLPVDDAVELADMIAQLREELSRAMAAGEDSDLRFEAERIELELTVGVERSREPGAKVRFWVFDAGATARRATTATQRITLTLQPVRADLPDRPALISGAELPGED</sequence>
<dbReference type="EMBL" id="JBHSJD010000001">
    <property type="protein sequence ID" value="MFC5021005.1"/>
    <property type="molecule type" value="Genomic_DNA"/>
</dbReference>
<accession>A0ABV9X956</accession>
<gene>
    <name evidence="2" type="ORF">ACFPM3_02430</name>
</gene>
<protein>
    <submittedName>
        <fullName evidence="2">Trypco2 family protein</fullName>
    </submittedName>
</protein>
<dbReference type="InterPro" id="IPR045608">
    <property type="entry name" value="Trypco2"/>
</dbReference>
<evidence type="ECO:0000313" key="2">
    <source>
        <dbReference type="EMBL" id="MFC5021005.1"/>
    </source>
</evidence>
<dbReference type="Pfam" id="PF19631">
    <property type="entry name" value="Trypco2"/>
    <property type="match status" value="1"/>
</dbReference>
<dbReference type="RefSeq" id="WP_345692022.1">
    <property type="nucleotide sequence ID" value="NZ_BAABIT010000001.1"/>
</dbReference>
<reference evidence="3" key="1">
    <citation type="journal article" date="2019" name="Int. J. Syst. Evol. Microbiol.">
        <title>The Global Catalogue of Microorganisms (GCM) 10K type strain sequencing project: providing services to taxonomists for standard genome sequencing and annotation.</title>
        <authorList>
            <consortium name="The Broad Institute Genomics Platform"/>
            <consortium name="The Broad Institute Genome Sequencing Center for Infectious Disease"/>
            <person name="Wu L."/>
            <person name="Ma J."/>
        </authorList>
    </citation>
    <scope>NUCLEOTIDE SEQUENCE [LARGE SCALE GENOMIC DNA]</scope>
    <source>
        <strain evidence="3">CGMCC 4.1648</strain>
    </source>
</reference>
<organism evidence="2 3">
    <name type="scientific">Streptomyces coeruleoprunus</name>
    <dbReference type="NCBI Taxonomy" id="285563"/>
    <lineage>
        <taxon>Bacteria</taxon>
        <taxon>Bacillati</taxon>
        <taxon>Actinomycetota</taxon>
        <taxon>Actinomycetes</taxon>
        <taxon>Kitasatosporales</taxon>
        <taxon>Streptomycetaceae</taxon>
        <taxon>Streptomyces</taxon>
    </lineage>
</organism>